<feature type="transmembrane region" description="Helical" evidence="1">
    <location>
        <begin position="374"/>
        <end position="392"/>
    </location>
</feature>
<dbReference type="Pfam" id="PF02447">
    <property type="entry name" value="GntP_permease"/>
    <property type="match status" value="1"/>
</dbReference>
<dbReference type="EMBL" id="CP033897">
    <property type="protein sequence ID" value="AZA12389.1"/>
    <property type="molecule type" value="Genomic_DNA"/>
</dbReference>
<feature type="transmembrane region" description="Helical" evidence="1">
    <location>
        <begin position="350"/>
        <end position="367"/>
    </location>
</feature>
<evidence type="ECO:0000313" key="3">
    <source>
        <dbReference type="Proteomes" id="UP000271587"/>
    </source>
</evidence>
<feature type="transmembrane region" description="Helical" evidence="1">
    <location>
        <begin position="442"/>
        <end position="461"/>
    </location>
</feature>
<protein>
    <submittedName>
        <fullName evidence="2">Gnt-II system L-idonate transporter</fullName>
    </submittedName>
</protein>
<dbReference type="Proteomes" id="UP000271587">
    <property type="component" value="Chromosome"/>
</dbReference>
<sequence>MDTWEPTLGAGPLLAIAAAAIAAILFCVIVLRLHAFLTLIIVSAFTAIAAGIPIDGVLPTMTEGFGKTLAGIALLVGLGAMLGRLVETSGGAQALADAMVRKFGEERAPLALGIASLIMGFPIFFDAGLMVMLPVIFAVARRLGGPVLAYGIPAVGAFSVMHVFLPPHPGPIAASEFFKADIGLVLLLGLIAAIPTWYVSGYLWGKYLGKKYPLPVPDLLTGGKQVELPANPAGPGTVVVVLLLPILLIFGNTGMNMAVAAGWVAEDTGFAKLMGFIGSTPIALLITTLLAIGLLGLRQGRSRKDIEGILEGSLGPICSVVLITGAGGMFGGVLRTSGIGDALASSMENLGVPVIFGCWIIAVLLRLAQGSATVALTTTAALMAPAVAAGDFNAMQTALMVLAAAAGSVFGSHVNDSGFWLVGRLMGMDVATTLKTWTMNQVLIGTVGFLMTLALYGVSLAL</sequence>
<keyword evidence="1" id="KW-1133">Transmembrane helix</keyword>
<dbReference type="InterPro" id="IPR003474">
    <property type="entry name" value="Glcn_transporter"/>
</dbReference>
<dbReference type="AlphaFoldDB" id="A0A3G6J383"/>
<dbReference type="GO" id="GO:0015128">
    <property type="term" value="F:gluconate transmembrane transporter activity"/>
    <property type="evidence" value="ECO:0007669"/>
    <property type="project" value="InterPro"/>
</dbReference>
<feature type="transmembrane region" description="Helical" evidence="1">
    <location>
        <begin position="185"/>
        <end position="204"/>
    </location>
</feature>
<dbReference type="OrthoDB" id="4325159at2"/>
<feature type="transmembrane region" description="Helical" evidence="1">
    <location>
        <begin position="309"/>
        <end position="330"/>
    </location>
</feature>
<feature type="transmembrane region" description="Helical" evidence="1">
    <location>
        <begin position="276"/>
        <end position="297"/>
    </location>
</feature>
<feature type="transmembrane region" description="Helical" evidence="1">
    <location>
        <begin position="110"/>
        <end position="140"/>
    </location>
</feature>
<gene>
    <name evidence="2" type="primary">idnT</name>
    <name evidence="2" type="ORF">CGERO_10550</name>
</gene>
<name>A0A3G6J383_9CORY</name>
<feature type="transmembrane region" description="Helical" evidence="1">
    <location>
        <begin position="398"/>
        <end position="422"/>
    </location>
</feature>
<organism evidence="2 3">
    <name type="scientific">Corynebacterium gerontici</name>
    <dbReference type="NCBI Taxonomy" id="2079234"/>
    <lineage>
        <taxon>Bacteria</taxon>
        <taxon>Bacillati</taxon>
        <taxon>Actinomycetota</taxon>
        <taxon>Actinomycetes</taxon>
        <taxon>Mycobacteriales</taxon>
        <taxon>Corynebacteriaceae</taxon>
        <taxon>Corynebacterium</taxon>
    </lineage>
</organism>
<dbReference type="KEGG" id="cgk:CGERO_10550"/>
<evidence type="ECO:0000256" key="1">
    <source>
        <dbReference type="SAM" id="Phobius"/>
    </source>
</evidence>
<dbReference type="NCBIfam" id="TIGR00791">
    <property type="entry name" value="gntP"/>
    <property type="match status" value="1"/>
</dbReference>
<keyword evidence="1" id="KW-0472">Membrane</keyword>
<dbReference type="GO" id="GO:0005886">
    <property type="term" value="C:plasma membrane"/>
    <property type="evidence" value="ECO:0007669"/>
    <property type="project" value="TreeGrafter"/>
</dbReference>
<reference evidence="2 3" key="1">
    <citation type="submission" date="2018-11" db="EMBL/GenBank/DDBJ databases">
        <authorList>
            <person name="Kleinhagauer T."/>
            <person name="Glaeser S.P."/>
            <person name="Spergser J."/>
            <person name="Ruckert C."/>
            <person name="Kaempfer P."/>
            <person name="Busse H.-J."/>
        </authorList>
    </citation>
    <scope>NUCLEOTIDE SEQUENCE [LARGE SCALE GENOMIC DNA]</scope>
    <source>
        <strain evidence="2 3">W8</strain>
    </source>
</reference>
<dbReference type="RefSeq" id="WP_123935698.1">
    <property type="nucleotide sequence ID" value="NZ_CP033897.1"/>
</dbReference>
<keyword evidence="3" id="KW-1185">Reference proteome</keyword>
<accession>A0A3G6J383</accession>
<evidence type="ECO:0000313" key="2">
    <source>
        <dbReference type="EMBL" id="AZA12389.1"/>
    </source>
</evidence>
<dbReference type="PANTHER" id="PTHR30354">
    <property type="entry name" value="GNT FAMILY GLUCONATE TRANSPORTER"/>
    <property type="match status" value="1"/>
</dbReference>
<feature type="transmembrane region" description="Helical" evidence="1">
    <location>
        <begin position="238"/>
        <end position="264"/>
    </location>
</feature>
<keyword evidence="1" id="KW-0812">Transmembrane</keyword>
<proteinExistence type="predicted"/>
<dbReference type="PANTHER" id="PTHR30354:SF25">
    <property type="entry name" value="INNER MEMBRANE PERMEASE YGBN"/>
    <property type="match status" value="1"/>
</dbReference>
<feature type="transmembrane region" description="Helical" evidence="1">
    <location>
        <begin position="12"/>
        <end position="31"/>
    </location>
</feature>
<dbReference type="PIRSF" id="PIRSF002746">
    <property type="entry name" value="Gluconate_transporter"/>
    <property type="match status" value="1"/>
</dbReference>
<feature type="transmembrane region" description="Helical" evidence="1">
    <location>
        <begin position="37"/>
        <end position="57"/>
    </location>
</feature>
<feature type="transmembrane region" description="Helical" evidence="1">
    <location>
        <begin position="147"/>
        <end position="165"/>
    </location>
</feature>